<proteinExistence type="predicted"/>
<gene>
    <name evidence="1" type="ORF">HX798_26595</name>
</gene>
<dbReference type="Proteomes" id="UP000542695">
    <property type="component" value="Unassembled WGS sequence"/>
</dbReference>
<evidence type="ECO:0000313" key="2">
    <source>
        <dbReference type="Proteomes" id="UP000542695"/>
    </source>
</evidence>
<sequence>MKTFPRLVSLLRETMNLTTGEAEALMRGVEAEAVVRCGGKAKVITRAMMLRHYRVVSDLLKEYPKGKDMTVYCIDMGYAGRRRVIVSDGKVVSHGHQDWFQFSQRIRDKATSATAA</sequence>
<name>A0A7Y8D4Y6_PSEPU</name>
<dbReference type="AlphaFoldDB" id="A0A7Y8D4Y6"/>
<dbReference type="EMBL" id="JACARV010000107">
    <property type="protein sequence ID" value="NWC83826.1"/>
    <property type="molecule type" value="Genomic_DNA"/>
</dbReference>
<reference evidence="1 2" key="1">
    <citation type="submission" date="2020-04" db="EMBL/GenBank/DDBJ databases">
        <title>Molecular characterization of pseudomonads from Agaricus bisporus reveal novel blotch 2 pathogens in Western Europe.</title>
        <authorList>
            <person name="Taparia T."/>
            <person name="Krijger M."/>
            <person name="Haynes E."/>
            <person name="Elpinstone J.G."/>
            <person name="Noble R."/>
            <person name="Van Der Wolf J."/>
        </authorList>
    </citation>
    <scope>NUCLEOTIDE SEQUENCE [LARGE SCALE GENOMIC DNA]</scope>
    <source>
        <strain evidence="1 2">P7765</strain>
    </source>
</reference>
<evidence type="ECO:0000313" key="1">
    <source>
        <dbReference type="EMBL" id="NWC83826.1"/>
    </source>
</evidence>
<comment type="caution">
    <text evidence="1">The sequence shown here is derived from an EMBL/GenBank/DDBJ whole genome shotgun (WGS) entry which is preliminary data.</text>
</comment>
<accession>A0A7Y8D4Y6</accession>
<dbReference type="RefSeq" id="WP_177011189.1">
    <property type="nucleotide sequence ID" value="NZ_JACARV010000107.1"/>
</dbReference>
<organism evidence="1 2">
    <name type="scientific">Pseudomonas putida</name>
    <name type="common">Arthrobacter siderocapsulatus</name>
    <dbReference type="NCBI Taxonomy" id="303"/>
    <lineage>
        <taxon>Bacteria</taxon>
        <taxon>Pseudomonadati</taxon>
        <taxon>Pseudomonadota</taxon>
        <taxon>Gammaproteobacteria</taxon>
        <taxon>Pseudomonadales</taxon>
        <taxon>Pseudomonadaceae</taxon>
        <taxon>Pseudomonas</taxon>
    </lineage>
</organism>
<protein>
    <submittedName>
        <fullName evidence="1">Uncharacterized protein</fullName>
    </submittedName>
</protein>